<protein>
    <recommendedName>
        <fullName evidence="5">Gnk2-homologous domain-containing protein</fullName>
    </recommendedName>
</protein>
<evidence type="ECO:0000256" key="1">
    <source>
        <dbReference type="ARBA" id="ARBA00002571"/>
    </source>
</evidence>
<dbReference type="Gene3D" id="3.30.430.20">
    <property type="entry name" value="Gnk2 domain, C-X8-C-X2-C motif"/>
    <property type="match status" value="1"/>
</dbReference>
<sequence length="105" mass="11302">VKSNGDIEGFNQTLGNLMNTLSDKAPLTVNRFATGSLAVNSSVTIYGLEMCLRSLSGPDCGVCLKKAITAMNQCCSSQVGAQMYLGSCAVRFEIYPVYNYPTYQP</sequence>
<feature type="non-terminal residue" evidence="6">
    <location>
        <position position="1"/>
    </location>
</feature>
<evidence type="ECO:0000259" key="5">
    <source>
        <dbReference type="PROSITE" id="PS51473"/>
    </source>
</evidence>
<dbReference type="Pfam" id="PF01657">
    <property type="entry name" value="Stress-antifung"/>
    <property type="match status" value="1"/>
</dbReference>
<proteinExistence type="inferred from homology"/>
<evidence type="ECO:0000256" key="3">
    <source>
        <dbReference type="ARBA" id="ARBA00022525"/>
    </source>
</evidence>
<evidence type="ECO:0000256" key="2">
    <source>
        <dbReference type="ARBA" id="ARBA00004613"/>
    </source>
</evidence>
<dbReference type="PANTHER" id="PTHR32411">
    <property type="entry name" value="CYSTEINE-RICH REPEAT SECRETORY PROTEIN 38-RELATED"/>
    <property type="match status" value="1"/>
</dbReference>
<dbReference type="InterPro" id="IPR002902">
    <property type="entry name" value="GNK2"/>
</dbReference>
<reference evidence="6" key="1">
    <citation type="submission" date="2008-08" db="EMBL/GenBank/DDBJ databases">
        <title>Nucleotide Diversity and Divergence in the Loblolly Pine Gene Space.</title>
        <authorList>
            <person name="Neale D.B."/>
            <person name="Wegrzyn J.L."/>
            <person name="Lee J.M."/>
            <person name="Eckert A.J."/>
            <person name="Liechty J.D."/>
            <person name="Stevens K.A."/>
            <person name="Langley C.H."/>
        </authorList>
    </citation>
    <scope>NUCLEOTIDE SEQUENCE</scope>
    <source>
        <strain evidence="6">5685</strain>
        <tissue evidence="6">Megagametophyte</tissue>
    </source>
</reference>
<evidence type="ECO:0000256" key="4">
    <source>
        <dbReference type="ARBA" id="ARBA00038515"/>
    </source>
</evidence>
<comment type="subcellular location">
    <subcellularLocation>
        <location evidence="2">Secreted</location>
    </subcellularLocation>
</comment>
<dbReference type="InterPro" id="IPR038408">
    <property type="entry name" value="GNK2_sf"/>
</dbReference>
<gene>
    <name evidence="6" type="ORF">0_17941_01</name>
</gene>
<dbReference type="InterPro" id="IPR050581">
    <property type="entry name" value="CRR_secretory_protein"/>
</dbReference>
<dbReference type="GO" id="GO:0005576">
    <property type="term" value="C:extracellular region"/>
    <property type="evidence" value="ECO:0007669"/>
    <property type="project" value="UniProtKB-SubCell"/>
</dbReference>
<dbReference type="PANTHER" id="PTHR32411:SF43">
    <property type="entry name" value="CYSTEINE-RICH REPEAT SECRETORY PROTEIN 38"/>
    <property type="match status" value="1"/>
</dbReference>
<feature type="domain" description="Gnk2-homologous" evidence="5">
    <location>
        <begin position="1"/>
        <end position="97"/>
    </location>
</feature>
<keyword evidence="3" id="KW-0964">Secreted</keyword>
<dbReference type="EMBL" id="FJ063582">
    <property type="protein sequence ID" value="AFG71076.1"/>
    <property type="molecule type" value="Genomic_DNA"/>
</dbReference>
<comment type="similarity">
    <text evidence="4">Belongs to the cysteine-rich repeat secretory protein family.</text>
</comment>
<comment type="function">
    <text evidence="1">Exerts antifungal activity through its carbohydrate-binding specificity.</text>
</comment>
<evidence type="ECO:0000313" key="6">
    <source>
        <dbReference type="EMBL" id="AFG71076.1"/>
    </source>
</evidence>
<accession>H9X9Y3</accession>
<dbReference type="AlphaFoldDB" id="H9X9Y3"/>
<organism evidence="6">
    <name type="scientific">Pinus taeda</name>
    <name type="common">Loblolly pine</name>
    <dbReference type="NCBI Taxonomy" id="3352"/>
    <lineage>
        <taxon>Eukaryota</taxon>
        <taxon>Viridiplantae</taxon>
        <taxon>Streptophyta</taxon>
        <taxon>Embryophyta</taxon>
        <taxon>Tracheophyta</taxon>
        <taxon>Spermatophyta</taxon>
        <taxon>Pinopsida</taxon>
        <taxon>Pinidae</taxon>
        <taxon>Conifers I</taxon>
        <taxon>Pinales</taxon>
        <taxon>Pinaceae</taxon>
        <taxon>Pinus</taxon>
        <taxon>Pinus subgen. Pinus</taxon>
    </lineage>
</organism>
<dbReference type="PROSITE" id="PS51473">
    <property type="entry name" value="GNK2"/>
    <property type="match status" value="1"/>
</dbReference>
<dbReference type="CDD" id="cd23509">
    <property type="entry name" value="Gnk2-like"/>
    <property type="match status" value="1"/>
</dbReference>
<name>H9X9Y3_PINTA</name>